<dbReference type="InterPro" id="IPR016181">
    <property type="entry name" value="Acyl_CoA_acyltransferase"/>
</dbReference>
<evidence type="ECO:0000313" key="4">
    <source>
        <dbReference type="EMBL" id="AMY67811.1"/>
    </source>
</evidence>
<proteinExistence type="predicted"/>
<keyword evidence="5" id="KW-1185">Reference proteome</keyword>
<sequence>MTPEVRPMHPDDIEPLRAILNDIIAAGGTTAHERPFTTEQFGAAYYHGPNHAAGFTVLDAKGRPAGFQHLGRDPNLPTGWLSVGTFTRRSPRVPGAGRALFAASRAWCEAEGIEAIDATIRADNTGGLAFYSSMGFQDYRVYPGVPLRDGTPVDRIAKVFRLGDPENA</sequence>
<dbReference type="PANTHER" id="PTHR43877">
    <property type="entry name" value="AMINOALKYLPHOSPHONATE N-ACETYLTRANSFERASE-RELATED-RELATED"/>
    <property type="match status" value="1"/>
</dbReference>
<protein>
    <submittedName>
        <fullName evidence="4">Putative acetyltransferase, GNAT family</fullName>
    </submittedName>
</protein>
<dbReference type="EMBL" id="CP012661">
    <property type="protein sequence ID" value="AMY67811.1"/>
    <property type="molecule type" value="Genomic_DNA"/>
</dbReference>
<keyword evidence="1 4" id="KW-0808">Transferase</keyword>
<accession>A0A159YZA6</accession>
<dbReference type="KEGG" id="daa:AKL17_0551"/>
<dbReference type="STRING" id="1335048.AKL17_0551"/>
<dbReference type="OrthoDB" id="5997585at2"/>
<dbReference type="InterPro" id="IPR000182">
    <property type="entry name" value="GNAT_dom"/>
</dbReference>
<evidence type="ECO:0000256" key="2">
    <source>
        <dbReference type="ARBA" id="ARBA00023315"/>
    </source>
</evidence>
<feature type="domain" description="N-acetyltransferase" evidence="3">
    <location>
        <begin position="3"/>
        <end position="154"/>
    </location>
</feature>
<dbReference type="SUPFAM" id="SSF55729">
    <property type="entry name" value="Acyl-CoA N-acyltransferases (Nat)"/>
    <property type="match status" value="1"/>
</dbReference>
<dbReference type="AlphaFoldDB" id="A0A159YZA6"/>
<reference evidence="4 5" key="1">
    <citation type="submission" date="2015-09" db="EMBL/GenBank/DDBJ databases">
        <title>Complete genome sequence of Defluviimonas alba cai42t isolated from an oilfield in Xinjiang.</title>
        <authorList>
            <person name="Geng S."/>
            <person name="Pan X."/>
            <person name="Wu X."/>
        </authorList>
    </citation>
    <scope>NUCLEOTIDE SEQUENCE [LARGE SCALE GENOMIC DNA]</scope>
    <source>
        <strain evidence="5">cai42</strain>
    </source>
</reference>
<dbReference type="RefSeq" id="WP_066809500.1">
    <property type="nucleotide sequence ID" value="NZ_CP012661.1"/>
</dbReference>
<keyword evidence="2" id="KW-0012">Acyltransferase</keyword>
<evidence type="ECO:0000256" key="1">
    <source>
        <dbReference type="ARBA" id="ARBA00022679"/>
    </source>
</evidence>
<organism evidence="4 5">
    <name type="scientific">Frigidibacter mobilis</name>
    <dbReference type="NCBI Taxonomy" id="1335048"/>
    <lineage>
        <taxon>Bacteria</taxon>
        <taxon>Pseudomonadati</taxon>
        <taxon>Pseudomonadota</taxon>
        <taxon>Alphaproteobacteria</taxon>
        <taxon>Rhodobacterales</taxon>
        <taxon>Paracoccaceae</taxon>
        <taxon>Frigidibacter</taxon>
    </lineage>
</organism>
<dbReference type="InterPro" id="IPR050832">
    <property type="entry name" value="Bact_Acetyltransf"/>
</dbReference>
<dbReference type="GO" id="GO:0016747">
    <property type="term" value="F:acyltransferase activity, transferring groups other than amino-acyl groups"/>
    <property type="evidence" value="ECO:0007669"/>
    <property type="project" value="InterPro"/>
</dbReference>
<dbReference type="PATRIC" id="fig|1335048.3.peg.572"/>
<dbReference type="Pfam" id="PF00583">
    <property type="entry name" value="Acetyltransf_1"/>
    <property type="match status" value="1"/>
</dbReference>
<gene>
    <name evidence="4" type="ORF">AKL17_0551</name>
</gene>
<dbReference type="Gene3D" id="3.40.630.30">
    <property type="match status" value="1"/>
</dbReference>
<dbReference type="PROSITE" id="PS51186">
    <property type="entry name" value="GNAT"/>
    <property type="match status" value="1"/>
</dbReference>
<name>A0A159YZA6_9RHOB</name>
<evidence type="ECO:0000313" key="5">
    <source>
        <dbReference type="Proteomes" id="UP000076128"/>
    </source>
</evidence>
<dbReference type="Proteomes" id="UP000076128">
    <property type="component" value="Chromosome"/>
</dbReference>
<evidence type="ECO:0000259" key="3">
    <source>
        <dbReference type="PROSITE" id="PS51186"/>
    </source>
</evidence>